<evidence type="ECO:0000256" key="4">
    <source>
        <dbReference type="ARBA" id="ARBA00022989"/>
    </source>
</evidence>
<evidence type="ECO:0000256" key="3">
    <source>
        <dbReference type="ARBA" id="ARBA00022692"/>
    </source>
</evidence>
<dbReference type="PATRIC" id="fig|55802.8.peg.1965"/>
<dbReference type="GO" id="GO:0022857">
    <property type="term" value="F:transmembrane transporter activity"/>
    <property type="evidence" value="ECO:0007669"/>
    <property type="project" value="TreeGrafter"/>
</dbReference>
<dbReference type="GeneID" id="10041899"/>
<dbReference type="GeneID" id="26137217"/>
<protein>
    <submittedName>
        <fullName evidence="9">ABC transporter permease</fullName>
    </submittedName>
</protein>
<evidence type="ECO:0000313" key="10">
    <source>
        <dbReference type="Proteomes" id="UP000066042"/>
    </source>
</evidence>
<dbReference type="InterPro" id="IPR025857">
    <property type="entry name" value="MacB_PCD"/>
</dbReference>
<dbReference type="Proteomes" id="UP000066042">
    <property type="component" value="Chromosome"/>
</dbReference>
<accession>A0A0S1XDX5</accession>
<name>A0A0S1XDX5_THEBA</name>
<sequence>MWSELIKIAIRNLTRRKLRTLFTMLGIIIAVGSVTALVSITQGSRMAIEQELESTSNVLMIMPGVSVSIIRAATSTMSEDIVRKIEKIDHVEAVNPALIKFTTIKYDDWILELTIMGVDPKKAQKFFALRGLHLERGVFLRKNDRYKAILGYLLAHGKFATFDGKPLNWDITPGQRIIIYDDQGNPYEFKVVGNLEESGQSFLAGFLDMMVVVPLDTLQEMFHEEGKISIVDVWVDDVAFIDEVKKEIEKEIPGVTVITARQSVQMVLIIQKMMHNLLIGIGSIALFVGALGVMNTLLTSVMERTREIGTYRAIGAKKSFILKMIFIEGIILTSIGGILGFFFGIGAAKMVVFIFRQRGQLLPDPVVDMNVVAIAFVITLLIGIISSLYPAKKASDLSPVEALRYVE</sequence>
<dbReference type="PANTHER" id="PTHR30572:SF4">
    <property type="entry name" value="ABC TRANSPORTER PERMEASE YTRF"/>
    <property type="match status" value="1"/>
</dbReference>
<dbReference type="STRING" id="55802.TBCH5v1_1985"/>
<feature type="domain" description="ABC3 transporter permease C-terminal" evidence="7">
    <location>
        <begin position="281"/>
        <end position="399"/>
    </location>
</feature>
<dbReference type="Pfam" id="PF02687">
    <property type="entry name" value="FtsX"/>
    <property type="match status" value="1"/>
</dbReference>
<evidence type="ECO:0000256" key="2">
    <source>
        <dbReference type="ARBA" id="ARBA00022475"/>
    </source>
</evidence>
<dbReference type="InterPro" id="IPR050250">
    <property type="entry name" value="Macrolide_Exporter_MacB"/>
</dbReference>
<comment type="subcellular location">
    <subcellularLocation>
        <location evidence="1">Cell membrane</location>
        <topology evidence="1">Multi-pass membrane protein</topology>
    </subcellularLocation>
</comment>
<evidence type="ECO:0000256" key="6">
    <source>
        <dbReference type="ARBA" id="ARBA00038076"/>
    </source>
</evidence>
<evidence type="ECO:0000259" key="7">
    <source>
        <dbReference type="Pfam" id="PF02687"/>
    </source>
</evidence>
<keyword evidence="4" id="KW-1133">Transmembrane helix</keyword>
<proteinExistence type="inferred from homology"/>
<dbReference type="GO" id="GO:0005886">
    <property type="term" value="C:plasma membrane"/>
    <property type="evidence" value="ECO:0007669"/>
    <property type="project" value="UniProtKB-SubCell"/>
</dbReference>
<evidence type="ECO:0000256" key="1">
    <source>
        <dbReference type="ARBA" id="ARBA00004651"/>
    </source>
</evidence>
<feature type="domain" description="MacB-like periplasmic core" evidence="8">
    <location>
        <begin position="20"/>
        <end position="250"/>
    </location>
</feature>
<dbReference type="Pfam" id="PF12704">
    <property type="entry name" value="MacB_PCD"/>
    <property type="match status" value="1"/>
</dbReference>
<keyword evidence="3" id="KW-0812">Transmembrane</keyword>
<dbReference type="InterPro" id="IPR003838">
    <property type="entry name" value="ABC3_permease_C"/>
</dbReference>
<dbReference type="AlphaFoldDB" id="A0A0S1XDX5"/>
<dbReference type="OMA" id="IFWAFNI"/>
<dbReference type="EMBL" id="CP013050">
    <property type="protein sequence ID" value="ALM75888.1"/>
    <property type="molecule type" value="Genomic_DNA"/>
</dbReference>
<dbReference type="PANTHER" id="PTHR30572">
    <property type="entry name" value="MEMBRANE COMPONENT OF TRANSPORTER-RELATED"/>
    <property type="match status" value="1"/>
</dbReference>
<organism evidence="9 10">
    <name type="scientific">Thermococcus barophilus</name>
    <dbReference type="NCBI Taxonomy" id="55802"/>
    <lineage>
        <taxon>Archaea</taxon>
        <taxon>Methanobacteriati</taxon>
        <taxon>Methanobacteriota</taxon>
        <taxon>Thermococci</taxon>
        <taxon>Thermococcales</taxon>
        <taxon>Thermococcaceae</taxon>
        <taxon>Thermococcus</taxon>
    </lineage>
</organism>
<keyword evidence="2" id="KW-1003">Cell membrane</keyword>
<dbReference type="RefSeq" id="WP_013467856.1">
    <property type="nucleotide sequence ID" value="NZ_CP013050.1"/>
</dbReference>
<evidence type="ECO:0000313" key="9">
    <source>
        <dbReference type="EMBL" id="ALM75888.1"/>
    </source>
</evidence>
<evidence type="ECO:0000259" key="8">
    <source>
        <dbReference type="Pfam" id="PF12704"/>
    </source>
</evidence>
<gene>
    <name evidence="9" type="ORF">TBCH5v1_1985</name>
</gene>
<keyword evidence="5" id="KW-0472">Membrane</keyword>
<evidence type="ECO:0000256" key="5">
    <source>
        <dbReference type="ARBA" id="ARBA00023136"/>
    </source>
</evidence>
<comment type="similarity">
    <text evidence="6">Belongs to the ABC-4 integral membrane protein family.</text>
</comment>
<reference evidence="9 10" key="1">
    <citation type="journal article" date="2016" name="Genome Announc.">
        <title>Complete genome sequence of the hyperthermophilic and piezophilic archaeon Thermococcus barophilus Ch5, capable of growth at the expense of hydrogenogenesis from carbon monoxide and formate.</title>
        <authorList>
            <person name="Oger P."/>
            <person name="Sokolova T.G."/>
            <person name="Kozhevnikova D.A."/>
            <person name="Taranov E.A."/>
            <person name="Vannier P."/>
            <person name="Lee H.S."/>
            <person name="Kwon K.K."/>
            <person name="Kang S.G."/>
            <person name="Lee J.H."/>
            <person name="Bonch-Osmolovskaya E.A."/>
            <person name="Lebedinsky A.V."/>
        </authorList>
    </citation>
    <scope>NUCLEOTIDE SEQUENCE [LARGE SCALE GENOMIC DNA]</scope>
    <source>
        <strain evidence="10">Ch5</strain>
    </source>
</reference>